<evidence type="ECO:0000313" key="2">
    <source>
        <dbReference type="EMBL" id="KXT05264.1"/>
    </source>
</evidence>
<feature type="compositionally biased region" description="Polar residues" evidence="1">
    <location>
        <begin position="18"/>
        <end position="36"/>
    </location>
</feature>
<comment type="caution">
    <text evidence="2">The sequence shown here is derived from an EMBL/GenBank/DDBJ whole genome shotgun (WGS) entry which is preliminary data.</text>
</comment>
<sequence length="60" mass="6641">MPPRFATNRHASAMAGVAQTTPSATSQHSSTRLNTSHPTSCYVYTNQHALAQNQWNRWGL</sequence>
<name>A0A139HRZ6_9PEZI</name>
<dbReference type="Proteomes" id="UP000070133">
    <property type="component" value="Unassembled WGS sequence"/>
</dbReference>
<feature type="region of interest" description="Disordered" evidence="1">
    <location>
        <begin position="1"/>
        <end position="36"/>
    </location>
</feature>
<dbReference type="AlphaFoldDB" id="A0A139HRZ6"/>
<evidence type="ECO:0000256" key="1">
    <source>
        <dbReference type="SAM" id="MobiDB-lite"/>
    </source>
</evidence>
<gene>
    <name evidence="2" type="ORF">AC578_8440</name>
</gene>
<reference evidence="2 3" key="1">
    <citation type="submission" date="2015-07" db="EMBL/GenBank/DDBJ databases">
        <title>Comparative genomics of the Sigatoka disease complex on banana suggests a link between parallel evolutionary changes in Pseudocercospora fijiensis and Pseudocercospora eumusae and increased virulence on the banana host.</title>
        <authorList>
            <person name="Chang T.-C."/>
            <person name="Salvucci A."/>
            <person name="Crous P.W."/>
            <person name="Stergiopoulos I."/>
        </authorList>
    </citation>
    <scope>NUCLEOTIDE SEQUENCE [LARGE SCALE GENOMIC DNA]</scope>
    <source>
        <strain evidence="2 3">CBS 114824</strain>
    </source>
</reference>
<dbReference type="EMBL" id="LFZN01000014">
    <property type="protein sequence ID" value="KXT05264.1"/>
    <property type="molecule type" value="Genomic_DNA"/>
</dbReference>
<keyword evidence="3" id="KW-1185">Reference proteome</keyword>
<proteinExistence type="predicted"/>
<evidence type="ECO:0000313" key="3">
    <source>
        <dbReference type="Proteomes" id="UP000070133"/>
    </source>
</evidence>
<accession>A0A139HRZ6</accession>
<organism evidence="2 3">
    <name type="scientific">Pseudocercospora eumusae</name>
    <dbReference type="NCBI Taxonomy" id="321146"/>
    <lineage>
        <taxon>Eukaryota</taxon>
        <taxon>Fungi</taxon>
        <taxon>Dikarya</taxon>
        <taxon>Ascomycota</taxon>
        <taxon>Pezizomycotina</taxon>
        <taxon>Dothideomycetes</taxon>
        <taxon>Dothideomycetidae</taxon>
        <taxon>Mycosphaerellales</taxon>
        <taxon>Mycosphaerellaceae</taxon>
        <taxon>Pseudocercospora</taxon>
    </lineage>
</organism>
<protein>
    <submittedName>
        <fullName evidence="2">Uncharacterized protein</fullName>
    </submittedName>
</protein>